<dbReference type="OrthoDB" id="3056056at2759"/>
<dbReference type="Proteomes" id="UP000717328">
    <property type="component" value="Unassembled WGS sequence"/>
</dbReference>
<comment type="caution">
    <text evidence="1">The sequence shown here is derived from an EMBL/GenBank/DDBJ whole genome shotgun (WGS) entry which is preliminary data.</text>
</comment>
<dbReference type="EMBL" id="JABCKI010000295">
    <property type="protein sequence ID" value="KAG5651119.1"/>
    <property type="molecule type" value="Genomic_DNA"/>
</dbReference>
<evidence type="ECO:0000313" key="2">
    <source>
        <dbReference type="Proteomes" id="UP000717328"/>
    </source>
</evidence>
<name>A0A9P7KIP5_9AGAR</name>
<organism evidence="1 2">
    <name type="scientific">Sphagnurus paluster</name>
    <dbReference type="NCBI Taxonomy" id="117069"/>
    <lineage>
        <taxon>Eukaryota</taxon>
        <taxon>Fungi</taxon>
        <taxon>Dikarya</taxon>
        <taxon>Basidiomycota</taxon>
        <taxon>Agaricomycotina</taxon>
        <taxon>Agaricomycetes</taxon>
        <taxon>Agaricomycetidae</taxon>
        <taxon>Agaricales</taxon>
        <taxon>Tricholomatineae</taxon>
        <taxon>Lyophyllaceae</taxon>
        <taxon>Sphagnurus</taxon>
    </lineage>
</organism>
<evidence type="ECO:0000313" key="1">
    <source>
        <dbReference type="EMBL" id="KAG5651119.1"/>
    </source>
</evidence>
<sequence>MDLPVAQFPQGFDILDFKSLARVTSKTFERLAPFTQLQNPSSPDVQAAARWIIKKIETYLEAIDTSIQVVQTAYEMSKTAAIIWGMNPKDKKSRLEHQQHLEALVTLAGDAHEKAVSTNTLFKQVQQDFYRLAALSKDIDATVELPLDPAQRKSHH</sequence>
<gene>
    <name evidence="1" type="ORF">H0H81_009806</name>
</gene>
<dbReference type="AlphaFoldDB" id="A0A9P7KIP5"/>
<reference evidence="1" key="2">
    <citation type="submission" date="2021-10" db="EMBL/GenBank/DDBJ databases">
        <title>Phylogenomics reveals ancestral predisposition of the termite-cultivated fungus Termitomyces towards a domesticated lifestyle.</title>
        <authorList>
            <person name="Auxier B."/>
            <person name="Grum-Grzhimaylo A."/>
            <person name="Cardenas M.E."/>
            <person name="Lodge J.D."/>
            <person name="Laessoe T."/>
            <person name="Pedersen O."/>
            <person name="Smith M.E."/>
            <person name="Kuyper T.W."/>
            <person name="Franco-Molano E.A."/>
            <person name="Baroni T.J."/>
            <person name="Aanen D.K."/>
        </authorList>
    </citation>
    <scope>NUCLEOTIDE SEQUENCE</scope>
    <source>
        <strain evidence="1">D49</strain>
    </source>
</reference>
<keyword evidence="2" id="KW-1185">Reference proteome</keyword>
<protein>
    <submittedName>
        <fullName evidence="1">Uncharacterized protein</fullName>
    </submittedName>
</protein>
<proteinExistence type="predicted"/>
<accession>A0A9P7KIP5</accession>
<reference evidence="1" key="1">
    <citation type="submission" date="2021-02" db="EMBL/GenBank/DDBJ databases">
        <authorList>
            <person name="Nieuwenhuis M."/>
            <person name="Van De Peppel L.J.J."/>
        </authorList>
    </citation>
    <scope>NUCLEOTIDE SEQUENCE</scope>
    <source>
        <strain evidence="1">D49</strain>
    </source>
</reference>